<dbReference type="AlphaFoldDB" id="A0A0R1WB52"/>
<dbReference type="PATRIC" id="fig|1423779.3.peg.515"/>
<accession>A0A0R1WB52</accession>
<dbReference type="SUPFAM" id="SSF81901">
    <property type="entry name" value="HCP-like"/>
    <property type="match status" value="1"/>
</dbReference>
<organism evidence="1 2">
    <name type="scientific">Limosilactobacillus oris DSM 4864</name>
    <dbReference type="NCBI Taxonomy" id="1423779"/>
    <lineage>
        <taxon>Bacteria</taxon>
        <taxon>Bacillati</taxon>
        <taxon>Bacillota</taxon>
        <taxon>Bacilli</taxon>
        <taxon>Lactobacillales</taxon>
        <taxon>Lactobacillaceae</taxon>
        <taxon>Limosilactobacillus</taxon>
    </lineage>
</organism>
<evidence type="ECO:0000313" key="1">
    <source>
        <dbReference type="EMBL" id="KRM15166.1"/>
    </source>
</evidence>
<dbReference type="PANTHER" id="PTHR43628">
    <property type="entry name" value="ACTIVATOR OF C KINASE PROTEIN 1-RELATED"/>
    <property type="match status" value="1"/>
</dbReference>
<sequence length="168" mass="19992">MTWGIKMNYERMRALNPNKMLEKGKRYARAGNQKNAFLWYKQAAKRCSPEACFLMGEAYFLGKYVKQDYRQALQYYKLAGKYLGSEKQDGPIMADILYRLSVCYFYGYGVTPNNLQALAYEDDAEAFIVYTRSDPRKYEWQCRRIFYLGLKIRRAYEREIMDKDSEDL</sequence>
<dbReference type="PANTHER" id="PTHR43628:SF1">
    <property type="entry name" value="CHITIN SYNTHASE REGULATORY FACTOR 2-RELATED"/>
    <property type="match status" value="1"/>
</dbReference>
<dbReference type="InterPro" id="IPR006597">
    <property type="entry name" value="Sel1-like"/>
</dbReference>
<evidence type="ECO:0000313" key="2">
    <source>
        <dbReference type="Proteomes" id="UP000050973"/>
    </source>
</evidence>
<dbReference type="Proteomes" id="UP000050973">
    <property type="component" value="Unassembled WGS sequence"/>
</dbReference>
<dbReference type="Gene3D" id="1.25.40.10">
    <property type="entry name" value="Tetratricopeptide repeat domain"/>
    <property type="match status" value="1"/>
</dbReference>
<dbReference type="EMBL" id="AZGE01000015">
    <property type="protein sequence ID" value="KRM15166.1"/>
    <property type="molecule type" value="Genomic_DNA"/>
</dbReference>
<comment type="caution">
    <text evidence="1">The sequence shown here is derived from an EMBL/GenBank/DDBJ whole genome shotgun (WGS) entry which is preliminary data.</text>
</comment>
<dbReference type="Pfam" id="PF08238">
    <property type="entry name" value="Sel1"/>
    <property type="match status" value="3"/>
</dbReference>
<dbReference type="SMART" id="SM00671">
    <property type="entry name" value="SEL1"/>
    <property type="match status" value="3"/>
</dbReference>
<proteinExistence type="predicted"/>
<evidence type="ECO:0008006" key="3">
    <source>
        <dbReference type="Google" id="ProtNLM"/>
    </source>
</evidence>
<gene>
    <name evidence="1" type="ORF">FC49_GL000507</name>
</gene>
<protein>
    <recommendedName>
        <fullName evidence="3">Sel1 repeat protein</fullName>
    </recommendedName>
</protein>
<reference evidence="1 2" key="1">
    <citation type="journal article" date="2015" name="Genome Announc.">
        <title>Expanding the biotechnology potential of lactobacilli through comparative genomics of 213 strains and associated genera.</title>
        <authorList>
            <person name="Sun Z."/>
            <person name="Harris H.M."/>
            <person name="McCann A."/>
            <person name="Guo C."/>
            <person name="Argimon S."/>
            <person name="Zhang W."/>
            <person name="Yang X."/>
            <person name="Jeffery I.B."/>
            <person name="Cooney J.C."/>
            <person name="Kagawa T.F."/>
            <person name="Liu W."/>
            <person name="Song Y."/>
            <person name="Salvetti E."/>
            <person name="Wrobel A."/>
            <person name="Rasinkangas P."/>
            <person name="Parkhill J."/>
            <person name="Rea M.C."/>
            <person name="O'Sullivan O."/>
            <person name="Ritari J."/>
            <person name="Douillard F.P."/>
            <person name="Paul Ross R."/>
            <person name="Yang R."/>
            <person name="Briner A.E."/>
            <person name="Felis G.E."/>
            <person name="de Vos W.M."/>
            <person name="Barrangou R."/>
            <person name="Klaenhammer T.R."/>
            <person name="Caufield P.W."/>
            <person name="Cui Y."/>
            <person name="Zhang H."/>
            <person name="O'Toole P.W."/>
        </authorList>
    </citation>
    <scope>NUCLEOTIDE SEQUENCE [LARGE SCALE GENOMIC DNA]</scope>
    <source>
        <strain evidence="1 2">DSM 4864</strain>
    </source>
</reference>
<dbReference type="InterPro" id="IPR052945">
    <property type="entry name" value="Mitotic_Regulator"/>
</dbReference>
<dbReference type="InterPro" id="IPR011990">
    <property type="entry name" value="TPR-like_helical_dom_sf"/>
</dbReference>
<name>A0A0R1WB52_9LACO</name>